<evidence type="ECO:0000256" key="4">
    <source>
        <dbReference type="ARBA" id="ARBA00022691"/>
    </source>
</evidence>
<dbReference type="InterPro" id="IPR036804">
    <property type="entry name" value="CheR_N_sf"/>
</dbReference>
<dbReference type="InterPro" id="IPR022642">
    <property type="entry name" value="CheR_C"/>
</dbReference>
<dbReference type="InterPro" id="IPR022641">
    <property type="entry name" value="CheR_N"/>
</dbReference>
<evidence type="ECO:0000256" key="1">
    <source>
        <dbReference type="ARBA" id="ARBA00001541"/>
    </source>
</evidence>
<dbReference type="EC" id="2.1.1.80" evidence="5"/>
<comment type="caution">
    <text evidence="7">The sequence shown here is derived from an EMBL/GenBank/DDBJ whole genome shotgun (WGS) entry which is preliminary data.</text>
</comment>
<evidence type="ECO:0000313" key="7">
    <source>
        <dbReference type="EMBL" id="MFC3661619.1"/>
    </source>
</evidence>
<dbReference type="GO" id="GO:0008168">
    <property type="term" value="F:methyltransferase activity"/>
    <property type="evidence" value="ECO:0007669"/>
    <property type="project" value="UniProtKB-KW"/>
</dbReference>
<keyword evidence="4 5" id="KW-0949">S-adenosyl-L-methionine</keyword>
<feature type="domain" description="CheR-type methyltransferase" evidence="6">
    <location>
        <begin position="12"/>
        <end position="285"/>
    </location>
</feature>
<sequence>MADLAPGAASQAEERAFDFDERDFRRVCRMIHERAGISLSPHKRDMVYSRLARRLRVLGMWRVGEYLDHVESAQGAEAQQFVNALTTNLTSFFREGHHFGVLAEQLRAAHRGDGVLQIWCCAASTGEEPWSLAITACEAFGTLTPPVRILATDIDTHVLQLARRGVYPVERIDALDAARKRRFFQRGSGANAGLCRVRPELQALLEFRQLNLCDDDYGLRERFAAVFCRNVMIYFDKPTQYHVLQRIAPLLTPDGRLYAGHSESFNHASDLVVPCGRTIYRPASTAVRG</sequence>
<evidence type="ECO:0000256" key="2">
    <source>
        <dbReference type="ARBA" id="ARBA00022603"/>
    </source>
</evidence>
<dbReference type="SUPFAM" id="SSF47757">
    <property type="entry name" value="Chemotaxis receptor methyltransferase CheR, N-terminal domain"/>
    <property type="match status" value="1"/>
</dbReference>
<keyword evidence="8" id="KW-1185">Reference proteome</keyword>
<name>A0ABV7UY83_9GAMM</name>
<evidence type="ECO:0000256" key="5">
    <source>
        <dbReference type="PIRNR" id="PIRNR000410"/>
    </source>
</evidence>
<dbReference type="PIRSF" id="PIRSF000410">
    <property type="entry name" value="CheR"/>
    <property type="match status" value="1"/>
</dbReference>
<accession>A0ABV7UY83</accession>
<comment type="catalytic activity">
    <reaction evidence="1 5">
        <text>L-glutamyl-[protein] + S-adenosyl-L-methionine = [protein]-L-glutamate 5-O-methyl ester + S-adenosyl-L-homocysteine</text>
        <dbReference type="Rhea" id="RHEA:24452"/>
        <dbReference type="Rhea" id="RHEA-COMP:10208"/>
        <dbReference type="Rhea" id="RHEA-COMP:10311"/>
        <dbReference type="ChEBI" id="CHEBI:29973"/>
        <dbReference type="ChEBI" id="CHEBI:57856"/>
        <dbReference type="ChEBI" id="CHEBI:59789"/>
        <dbReference type="ChEBI" id="CHEBI:82795"/>
        <dbReference type="EC" id="2.1.1.80"/>
    </reaction>
</comment>
<dbReference type="PROSITE" id="PS50123">
    <property type="entry name" value="CHER"/>
    <property type="match status" value="1"/>
</dbReference>
<protein>
    <recommendedName>
        <fullName evidence="5">Chemotaxis protein methyltransferase</fullName>
        <ecNumber evidence="5">2.1.1.80</ecNumber>
    </recommendedName>
</protein>
<dbReference type="Pfam" id="PF01739">
    <property type="entry name" value="CheR"/>
    <property type="match status" value="1"/>
</dbReference>
<proteinExistence type="predicted"/>
<dbReference type="RefSeq" id="WP_386713378.1">
    <property type="nucleotide sequence ID" value="NZ_JBHRYF010000023.1"/>
</dbReference>
<dbReference type="InterPro" id="IPR050903">
    <property type="entry name" value="Bact_Chemotaxis_MeTrfase"/>
</dbReference>
<keyword evidence="3 5" id="KW-0808">Transferase</keyword>
<dbReference type="GO" id="GO:0032259">
    <property type="term" value="P:methylation"/>
    <property type="evidence" value="ECO:0007669"/>
    <property type="project" value="UniProtKB-KW"/>
</dbReference>
<evidence type="ECO:0000313" key="8">
    <source>
        <dbReference type="Proteomes" id="UP001595724"/>
    </source>
</evidence>
<dbReference type="InterPro" id="IPR029063">
    <property type="entry name" value="SAM-dependent_MTases_sf"/>
</dbReference>
<dbReference type="SUPFAM" id="SSF53335">
    <property type="entry name" value="S-adenosyl-L-methionine-dependent methyltransferases"/>
    <property type="match status" value="1"/>
</dbReference>
<evidence type="ECO:0000259" key="6">
    <source>
        <dbReference type="PROSITE" id="PS50123"/>
    </source>
</evidence>
<dbReference type="InterPro" id="IPR000780">
    <property type="entry name" value="CheR_MeTrfase"/>
</dbReference>
<keyword evidence="2 5" id="KW-0489">Methyltransferase</keyword>
<dbReference type="Proteomes" id="UP001595724">
    <property type="component" value="Unassembled WGS sequence"/>
</dbReference>
<dbReference type="PANTHER" id="PTHR24422:SF19">
    <property type="entry name" value="CHEMOTAXIS PROTEIN METHYLTRANSFERASE"/>
    <property type="match status" value="1"/>
</dbReference>
<dbReference type="EMBL" id="JBHRYF010000023">
    <property type="protein sequence ID" value="MFC3661619.1"/>
    <property type="molecule type" value="Genomic_DNA"/>
</dbReference>
<gene>
    <name evidence="7" type="ORF">ACFOM9_16280</name>
</gene>
<dbReference type="SMART" id="SM00138">
    <property type="entry name" value="MeTrc"/>
    <property type="match status" value="1"/>
</dbReference>
<dbReference type="PANTHER" id="PTHR24422">
    <property type="entry name" value="CHEMOTAXIS PROTEIN METHYLTRANSFERASE"/>
    <property type="match status" value="1"/>
</dbReference>
<dbReference type="Pfam" id="PF03705">
    <property type="entry name" value="CheR_N"/>
    <property type="match status" value="1"/>
</dbReference>
<dbReference type="Gene3D" id="1.10.155.10">
    <property type="entry name" value="Chemotaxis receptor methyltransferase CheR, N-terminal domain"/>
    <property type="match status" value="1"/>
</dbReference>
<reference evidence="8" key="1">
    <citation type="journal article" date="2019" name="Int. J. Syst. Evol. Microbiol.">
        <title>The Global Catalogue of Microorganisms (GCM) 10K type strain sequencing project: providing services to taxonomists for standard genome sequencing and annotation.</title>
        <authorList>
            <consortium name="The Broad Institute Genomics Platform"/>
            <consortium name="The Broad Institute Genome Sequencing Center for Infectious Disease"/>
            <person name="Wu L."/>
            <person name="Ma J."/>
        </authorList>
    </citation>
    <scope>NUCLEOTIDE SEQUENCE [LARGE SCALE GENOMIC DNA]</scope>
    <source>
        <strain evidence="8">KCTC 42211</strain>
    </source>
</reference>
<dbReference type="InterPro" id="IPR026024">
    <property type="entry name" value="Chemotaxis_MeTrfase_CheR"/>
</dbReference>
<organism evidence="7 8">
    <name type="scientific">Luteimonas notoginsengisoli</name>
    <dbReference type="NCBI Taxonomy" id="1578200"/>
    <lineage>
        <taxon>Bacteria</taxon>
        <taxon>Pseudomonadati</taxon>
        <taxon>Pseudomonadota</taxon>
        <taxon>Gammaproteobacteria</taxon>
        <taxon>Lysobacterales</taxon>
        <taxon>Lysobacteraceae</taxon>
        <taxon>Luteimonas</taxon>
    </lineage>
</organism>
<evidence type="ECO:0000256" key="3">
    <source>
        <dbReference type="ARBA" id="ARBA00022679"/>
    </source>
</evidence>
<dbReference type="Gene3D" id="3.40.50.150">
    <property type="entry name" value="Vaccinia Virus protein VP39"/>
    <property type="match status" value="1"/>
</dbReference>
<comment type="function">
    <text evidence="5">Methylation of the membrane-bound methyl-accepting chemotaxis proteins (MCP) to form gamma-glutamyl methyl ester residues in MCP.</text>
</comment>
<dbReference type="PRINTS" id="PR00996">
    <property type="entry name" value="CHERMTFRASE"/>
</dbReference>